<accession>A0AA38MKA0</accession>
<gene>
    <name evidence="1" type="ORF">Zmor_010800</name>
</gene>
<evidence type="ECO:0000313" key="1">
    <source>
        <dbReference type="EMBL" id="KAJ3659093.1"/>
    </source>
</evidence>
<keyword evidence="2" id="KW-1185">Reference proteome</keyword>
<sequence length="97" mass="11021">MNGATSGLITKITIWSISAAPSHIANPTTTYAFRMRRFSRDKKLTPSYYESGKTQTDTANKAQWQILIKKLKPSVIHLRNNLIINRRENSGFEILVV</sequence>
<evidence type="ECO:0000313" key="2">
    <source>
        <dbReference type="Proteomes" id="UP001168821"/>
    </source>
</evidence>
<protein>
    <submittedName>
        <fullName evidence="1">Uncharacterized protein</fullName>
    </submittedName>
</protein>
<proteinExistence type="predicted"/>
<comment type="caution">
    <text evidence="1">The sequence shown here is derived from an EMBL/GenBank/DDBJ whole genome shotgun (WGS) entry which is preliminary data.</text>
</comment>
<dbReference type="Proteomes" id="UP001168821">
    <property type="component" value="Unassembled WGS sequence"/>
</dbReference>
<dbReference type="AlphaFoldDB" id="A0AA38MKA0"/>
<organism evidence="1 2">
    <name type="scientific">Zophobas morio</name>
    <dbReference type="NCBI Taxonomy" id="2755281"/>
    <lineage>
        <taxon>Eukaryota</taxon>
        <taxon>Metazoa</taxon>
        <taxon>Ecdysozoa</taxon>
        <taxon>Arthropoda</taxon>
        <taxon>Hexapoda</taxon>
        <taxon>Insecta</taxon>
        <taxon>Pterygota</taxon>
        <taxon>Neoptera</taxon>
        <taxon>Endopterygota</taxon>
        <taxon>Coleoptera</taxon>
        <taxon>Polyphaga</taxon>
        <taxon>Cucujiformia</taxon>
        <taxon>Tenebrionidae</taxon>
        <taxon>Zophobas</taxon>
    </lineage>
</organism>
<reference evidence="1" key="1">
    <citation type="journal article" date="2023" name="G3 (Bethesda)">
        <title>Whole genome assemblies of Zophobas morio and Tenebrio molitor.</title>
        <authorList>
            <person name="Kaur S."/>
            <person name="Stinson S.A."/>
            <person name="diCenzo G.C."/>
        </authorList>
    </citation>
    <scope>NUCLEOTIDE SEQUENCE</scope>
    <source>
        <strain evidence="1">QUZm001</strain>
    </source>
</reference>
<dbReference type="EMBL" id="JALNTZ010000003">
    <property type="protein sequence ID" value="KAJ3659093.1"/>
    <property type="molecule type" value="Genomic_DNA"/>
</dbReference>
<name>A0AA38MKA0_9CUCU</name>